<proteinExistence type="inferred from homology"/>
<evidence type="ECO:0000313" key="3">
    <source>
        <dbReference type="EMBL" id="UUX35474.1"/>
    </source>
</evidence>
<keyword evidence="3" id="KW-0378">Hydrolase</keyword>
<evidence type="ECO:0000256" key="1">
    <source>
        <dbReference type="ARBA" id="ARBA00010837"/>
    </source>
</evidence>
<dbReference type="Gene3D" id="3.20.20.80">
    <property type="entry name" value="Glycosidases"/>
    <property type="match status" value="1"/>
</dbReference>
<reference evidence="3 4" key="1">
    <citation type="submission" date="2022-08" db="EMBL/GenBank/DDBJ databases">
        <title>Aerococcaceae sp. nov isolated from spoiled eye mask.</title>
        <authorList>
            <person name="Zhou G."/>
            <person name="Xie X.-B."/>
            <person name="Shi Q.-S."/>
            <person name="Wang Y.-S."/>
            <person name="Wen X."/>
            <person name="Peng H."/>
            <person name="Yang X.-J."/>
            <person name="Tao H.-B."/>
            <person name="Huang X.-M."/>
        </authorList>
    </citation>
    <scope>NUCLEOTIDE SEQUENCE [LARGE SCALE GENOMIC DNA]</scope>
    <source>
        <strain evidence="4">DM20194951</strain>
    </source>
</reference>
<evidence type="ECO:0000313" key="4">
    <source>
        <dbReference type="Proteomes" id="UP001315967"/>
    </source>
</evidence>
<dbReference type="Pfam" id="PF13199">
    <property type="entry name" value="Glyco_hydro_66"/>
    <property type="match status" value="1"/>
</dbReference>
<dbReference type="Gene3D" id="2.60.40.10">
    <property type="entry name" value="Immunoglobulins"/>
    <property type="match status" value="1"/>
</dbReference>
<dbReference type="EMBL" id="CP102453">
    <property type="protein sequence ID" value="UUX35474.1"/>
    <property type="molecule type" value="Genomic_DNA"/>
</dbReference>
<dbReference type="InterPro" id="IPR013783">
    <property type="entry name" value="Ig-like_fold"/>
</dbReference>
<dbReference type="RefSeq" id="WP_313794958.1">
    <property type="nucleotide sequence ID" value="NZ_CP102453.1"/>
</dbReference>
<dbReference type="Proteomes" id="UP001315967">
    <property type="component" value="Chromosome"/>
</dbReference>
<dbReference type="InterPro" id="IPR013780">
    <property type="entry name" value="Glyco_hydro_b"/>
</dbReference>
<dbReference type="GO" id="GO:0016787">
    <property type="term" value="F:hydrolase activity"/>
    <property type="evidence" value="ECO:0007669"/>
    <property type="project" value="UniProtKB-KW"/>
</dbReference>
<keyword evidence="4" id="KW-1185">Reference proteome</keyword>
<keyword evidence="2" id="KW-0732">Signal</keyword>
<gene>
    <name evidence="3" type="ORF">NRE15_05705</name>
</gene>
<dbReference type="InterPro" id="IPR025092">
    <property type="entry name" value="Glyco_hydro_66"/>
</dbReference>
<organism evidence="3 4">
    <name type="scientific">Fundicoccus culcitae</name>
    <dbReference type="NCBI Taxonomy" id="2969821"/>
    <lineage>
        <taxon>Bacteria</taxon>
        <taxon>Bacillati</taxon>
        <taxon>Bacillota</taxon>
        <taxon>Bacilli</taxon>
        <taxon>Lactobacillales</taxon>
        <taxon>Aerococcaceae</taxon>
        <taxon>Fundicoccus</taxon>
    </lineage>
</organism>
<accession>A0ABY5PA76</accession>
<dbReference type="CDD" id="cd14745">
    <property type="entry name" value="GH66"/>
    <property type="match status" value="1"/>
</dbReference>
<dbReference type="Gene3D" id="2.60.40.1180">
    <property type="entry name" value="Golgi alpha-mannosidase II"/>
    <property type="match status" value="1"/>
</dbReference>
<sequence length="764" mass="88617">MKIKWCVLTLIFMIYFNNSGIVIASEHHFEVIDRIILDKARYIPGEVAKIEVTFIDNLNDEVEVNLSLIHLDKLIDESNIIVDLNNNNNVIFNIPVGSNDYLGYLLFVEIYSVDGKFIDSETSALDVSSSWHKFPRYGYLTDYQSNIDTQLVINQMKDWQFNAIEFYDWKYLHQQPIPPNDEMVWEDWAGRKVDGNIVKSYINDAKRLGISSLSYNMVYGATNNYRKFGIEDEWRLFYAEDHGELGKMKGDPFTFSMGYSPTGQSNLYFFDIDNPNWQNYIIDKNIDAMKIMGFDGWHGDTVGEWGKMWSYDDIGDENKGKYVKDSYREFLNIVKERLGSQYDLVFNPVGAQGIELVNQSNVDVLYAEIWPWDRDSEGNQYDTYYSIKMEIDQTRKESGGKSLIVPAYIHYDYAKNLSNLPFNESAVLLMDAAVYSAGGSRIEIGDGNQMLSNEYFPSRNLYMTEVHQKKQKDYQNFIVAYQNLLRDGLEDNEKKILIDSLNFSNNGEANTIWGYSKEDDNYEVIHLINLLDVMDNTWRSNDGEKMKPRIVNDFTLKYYTDEKYETAYLTSPDTGLSSKIINLYPEYFEDEYGKYLEIKIPIIEYWDMIFFDKNEIKIENIDFTKSIEIVNNNSIDKLVNGDFTSGLKGWMSNNSIAIVKNNHLIIEGENAIEYLEQSISSLEDGIYKVSIIAKQSSKPAHKSRLILVTNNQSVIELEYGDEFVEYEELVEVNEGRLRLRLEFESNNQAMLEVDSIKIEKLGDL</sequence>
<comment type="similarity">
    <text evidence="1">Belongs to the glycosyl hydrolase 66 family.</text>
</comment>
<evidence type="ECO:0000256" key="2">
    <source>
        <dbReference type="ARBA" id="ARBA00022729"/>
    </source>
</evidence>
<protein>
    <submittedName>
        <fullName evidence="3">Glycoside hydrolase family 66 protein</fullName>
    </submittedName>
</protein>
<name>A0ABY5PA76_9LACT</name>